<keyword evidence="2" id="KW-1185">Reference proteome</keyword>
<dbReference type="Proteomes" id="UP000744980">
    <property type="component" value="Unassembled WGS sequence"/>
</dbReference>
<comment type="caution">
    <text evidence="1">The sequence shown here is derived from an EMBL/GenBank/DDBJ whole genome shotgun (WGS) entry which is preliminary data.</text>
</comment>
<gene>
    <name evidence="1" type="ORF">GFB56_31125</name>
</gene>
<evidence type="ECO:0000313" key="1">
    <source>
        <dbReference type="EMBL" id="MBM3095182.1"/>
    </source>
</evidence>
<dbReference type="AlphaFoldDB" id="A0AAW4FV38"/>
<organism evidence="1 2">
    <name type="scientific">Ensifer canadensis</name>
    <dbReference type="NCBI Taxonomy" id="555315"/>
    <lineage>
        <taxon>Bacteria</taxon>
        <taxon>Pseudomonadati</taxon>
        <taxon>Pseudomonadota</taxon>
        <taxon>Alphaproteobacteria</taxon>
        <taxon>Hyphomicrobiales</taxon>
        <taxon>Rhizobiaceae</taxon>
        <taxon>Sinorhizobium/Ensifer group</taxon>
        <taxon>Ensifer</taxon>
    </lineage>
</organism>
<dbReference type="EMBL" id="WXFA01000039">
    <property type="protein sequence ID" value="MBM3095182.1"/>
    <property type="molecule type" value="Genomic_DNA"/>
</dbReference>
<accession>A0AAW4FV38</accession>
<name>A0AAW4FV38_9HYPH</name>
<protein>
    <recommendedName>
        <fullName evidence="3">Secreted protein</fullName>
    </recommendedName>
</protein>
<evidence type="ECO:0008006" key="3">
    <source>
        <dbReference type="Google" id="ProtNLM"/>
    </source>
</evidence>
<sequence>MSLVAHPGLASPLPFVRLLLLLEGGPDDAPEHFCAGFRRDDRRLWTACANVPGTETRCSSEPRRPGVISCLLHVSLNRIRFKETCSNSECYSDICACNKDARRCSPGIPLR</sequence>
<proteinExistence type="predicted"/>
<evidence type="ECO:0000313" key="2">
    <source>
        <dbReference type="Proteomes" id="UP000744980"/>
    </source>
</evidence>
<reference evidence="1 2" key="1">
    <citation type="submission" date="2020-01" db="EMBL/GenBank/DDBJ databases">
        <title>Draft genome assembly of Ensifer adhaerens T173.</title>
        <authorList>
            <person name="Craig J.E."/>
            <person name="Stinchcombe J.R."/>
        </authorList>
    </citation>
    <scope>NUCLEOTIDE SEQUENCE [LARGE SCALE GENOMIC DNA]</scope>
    <source>
        <strain evidence="1 2">T173</strain>
    </source>
</reference>